<dbReference type="InterPro" id="IPR011990">
    <property type="entry name" value="TPR-like_helical_dom_sf"/>
</dbReference>
<organism evidence="3 4">
    <name type="scientific">Leptospira kirschneri str. H1</name>
    <dbReference type="NCBI Taxonomy" id="1049966"/>
    <lineage>
        <taxon>Bacteria</taxon>
        <taxon>Pseudomonadati</taxon>
        <taxon>Spirochaetota</taxon>
        <taxon>Spirochaetia</taxon>
        <taxon>Leptospirales</taxon>
        <taxon>Leptospiraceae</taxon>
        <taxon>Leptospira</taxon>
    </lineage>
</organism>
<dbReference type="AlphaFoldDB" id="A0A0E2B4Y8"/>
<reference evidence="3 4" key="1">
    <citation type="submission" date="2012-10" db="EMBL/GenBank/DDBJ databases">
        <authorList>
            <person name="Harkins D.M."/>
            <person name="Durkin A.S."/>
            <person name="Brinkac L.M."/>
            <person name="Selengut J.D."/>
            <person name="Sanka R."/>
            <person name="DePew J."/>
            <person name="Purushe J."/>
            <person name="Peacock S.J."/>
            <person name="Thaipadungpanit J."/>
            <person name="Wuthiekanun V.W."/>
            <person name="Day N.P."/>
            <person name="Vinetz J.M."/>
            <person name="Sutton G.G."/>
            <person name="Nelson W.C."/>
            <person name="Fouts D.E."/>
        </authorList>
    </citation>
    <scope>NUCLEOTIDE SEQUENCE [LARGE SCALE GENOMIC DNA]</scope>
    <source>
        <strain evidence="3 4">H1</strain>
    </source>
</reference>
<feature type="domain" description="DNA/RNA-binding" evidence="2">
    <location>
        <begin position="63"/>
        <end position="107"/>
    </location>
</feature>
<dbReference type="EMBL" id="AHMY02000032">
    <property type="protein sequence ID" value="EKO16263.1"/>
    <property type="molecule type" value="Genomic_DNA"/>
</dbReference>
<comment type="caution">
    <text evidence="3">The sequence shown here is derived from an EMBL/GenBank/DDBJ whole genome shotgun (WGS) entry which is preliminary data.</text>
</comment>
<protein>
    <submittedName>
        <fullName evidence="3">Tetratricopeptide repeat protein</fullName>
    </submittedName>
</protein>
<dbReference type="Proteomes" id="UP000006253">
    <property type="component" value="Unassembled WGS sequence"/>
</dbReference>
<evidence type="ECO:0000256" key="1">
    <source>
        <dbReference type="PROSITE-ProRule" id="PRU00339"/>
    </source>
</evidence>
<evidence type="ECO:0000313" key="3">
    <source>
        <dbReference type="EMBL" id="EKO16263.1"/>
    </source>
</evidence>
<dbReference type="Pfam" id="PF10373">
    <property type="entry name" value="EST1_DNA_bind"/>
    <property type="match status" value="1"/>
</dbReference>
<dbReference type="GeneID" id="34316819"/>
<dbReference type="SUPFAM" id="SSF81901">
    <property type="entry name" value="HCP-like"/>
    <property type="match status" value="1"/>
</dbReference>
<keyword evidence="1" id="KW-0802">TPR repeat</keyword>
<sequence length="158" mass="18556">MELDNYTSSDFLEAAKYFYKKGDSDRAEYLFKLSLENEESHEAYFFLGLMENQKGNPEKGLMHFFRSVEINPNYGNPCNEIGIILLRAGKEIEAVYWLKKSLRCELNDAPHISLYNLATLYKIWNRPERSLQYLHRAISIKPDFEEAKKLKEELNSAF</sequence>
<dbReference type="InterPro" id="IPR019734">
    <property type="entry name" value="TPR_rpt"/>
</dbReference>
<dbReference type="Gene3D" id="1.25.40.10">
    <property type="entry name" value="Tetratricopeptide repeat domain"/>
    <property type="match status" value="1"/>
</dbReference>
<gene>
    <name evidence="3" type="ORF">LEP1GSC081_3180</name>
</gene>
<dbReference type="PROSITE" id="PS50005">
    <property type="entry name" value="TPR"/>
    <property type="match status" value="1"/>
</dbReference>
<dbReference type="Pfam" id="PF13181">
    <property type="entry name" value="TPR_8"/>
    <property type="match status" value="1"/>
</dbReference>
<dbReference type="SMART" id="SM00028">
    <property type="entry name" value="TPR"/>
    <property type="match status" value="3"/>
</dbReference>
<evidence type="ECO:0000259" key="2">
    <source>
        <dbReference type="Pfam" id="PF10373"/>
    </source>
</evidence>
<feature type="repeat" description="TPR" evidence="1">
    <location>
        <begin position="41"/>
        <end position="74"/>
    </location>
</feature>
<dbReference type="RefSeq" id="WP_004754194.1">
    <property type="nucleotide sequence ID" value="NZ_AHMY02000032.1"/>
</dbReference>
<evidence type="ECO:0000313" key="4">
    <source>
        <dbReference type="Proteomes" id="UP000006253"/>
    </source>
</evidence>
<proteinExistence type="predicted"/>
<dbReference type="InterPro" id="IPR018834">
    <property type="entry name" value="DNA/RNA-bd_Est1-type"/>
</dbReference>
<name>A0A0E2B4Y8_9LEPT</name>
<accession>A0A0E2B4Y8</accession>